<evidence type="ECO:0000256" key="2">
    <source>
        <dbReference type="ARBA" id="ARBA00022475"/>
    </source>
</evidence>
<reference evidence="8 9" key="1">
    <citation type="journal article" date="2012" name="J. Bacteriol.">
        <title>Genome of Bacillus macauensis ZFHKF-1, a Long-Chain-Forming Bacterium.</title>
        <authorList>
            <person name="Cai L."/>
            <person name="Zhang T."/>
        </authorList>
    </citation>
    <scope>NUCLEOTIDE SEQUENCE [LARGE SCALE GENOMIC DNA]</scope>
    <source>
        <strain evidence="8 9">ZFHKF-1</strain>
    </source>
</reference>
<evidence type="ECO:0000313" key="9">
    <source>
        <dbReference type="Proteomes" id="UP000004080"/>
    </source>
</evidence>
<comment type="similarity">
    <text evidence="6">Belongs to the TVP38/TMEM64 family.</text>
</comment>
<feature type="transmembrane region" description="Helical" evidence="6">
    <location>
        <begin position="161"/>
        <end position="179"/>
    </location>
</feature>
<comment type="subcellular location">
    <subcellularLocation>
        <location evidence="1 6">Cell membrane</location>
        <topology evidence="1 6">Multi-pass membrane protein</topology>
    </subcellularLocation>
</comment>
<comment type="caution">
    <text evidence="8">The sequence shown here is derived from an EMBL/GenBank/DDBJ whole genome shotgun (WGS) entry which is preliminary data.</text>
</comment>
<comment type="caution">
    <text evidence="6">Lacks conserved residue(s) required for the propagation of feature annotation.</text>
</comment>
<dbReference type="PANTHER" id="PTHR12677">
    <property type="entry name" value="GOLGI APPARATUS MEMBRANE PROTEIN TVP38-RELATED"/>
    <property type="match status" value="1"/>
</dbReference>
<gene>
    <name evidence="8" type="ORF">A374_16003</name>
</gene>
<dbReference type="STRING" id="1196324.A374_16003"/>
<dbReference type="Pfam" id="PF09335">
    <property type="entry name" value="VTT_dom"/>
    <property type="match status" value="1"/>
</dbReference>
<dbReference type="EMBL" id="AKKV01000036">
    <property type="protein sequence ID" value="EIT84305.1"/>
    <property type="molecule type" value="Genomic_DNA"/>
</dbReference>
<dbReference type="Proteomes" id="UP000004080">
    <property type="component" value="Unassembled WGS sequence"/>
</dbReference>
<feature type="domain" description="VTT" evidence="7">
    <location>
        <begin position="36"/>
        <end position="153"/>
    </location>
</feature>
<dbReference type="RefSeq" id="WP_007203273.1">
    <property type="nucleotide sequence ID" value="NZ_AKKV01000036.1"/>
</dbReference>
<dbReference type="InterPro" id="IPR032816">
    <property type="entry name" value="VTT_dom"/>
</dbReference>
<keyword evidence="5 6" id="KW-0472">Membrane</keyword>
<evidence type="ECO:0000256" key="6">
    <source>
        <dbReference type="RuleBase" id="RU366058"/>
    </source>
</evidence>
<evidence type="ECO:0000256" key="4">
    <source>
        <dbReference type="ARBA" id="ARBA00022989"/>
    </source>
</evidence>
<evidence type="ECO:0000313" key="8">
    <source>
        <dbReference type="EMBL" id="EIT84305.1"/>
    </source>
</evidence>
<name>I8UBJ0_9BACL</name>
<evidence type="ECO:0000259" key="7">
    <source>
        <dbReference type="Pfam" id="PF09335"/>
    </source>
</evidence>
<keyword evidence="4 6" id="KW-1133">Transmembrane helix</keyword>
<keyword evidence="3 6" id="KW-0812">Transmembrane</keyword>
<proteinExistence type="inferred from homology"/>
<organism evidence="8 9">
    <name type="scientific">Fictibacillus macauensis ZFHKF-1</name>
    <dbReference type="NCBI Taxonomy" id="1196324"/>
    <lineage>
        <taxon>Bacteria</taxon>
        <taxon>Bacillati</taxon>
        <taxon>Bacillota</taxon>
        <taxon>Bacilli</taxon>
        <taxon>Bacillales</taxon>
        <taxon>Fictibacillaceae</taxon>
        <taxon>Fictibacillus</taxon>
    </lineage>
</organism>
<evidence type="ECO:0000256" key="5">
    <source>
        <dbReference type="ARBA" id="ARBA00023136"/>
    </source>
</evidence>
<feature type="transmembrane region" description="Helical" evidence="6">
    <location>
        <begin position="15"/>
        <end position="36"/>
    </location>
</feature>
<evidence type="ECO:0000256" key="1">
    <source>
        <dbReference type="ARBA" id="ARBA00004651"/>
    </source>
</evidence>
<accession>I8UBJ0</accession>
<dbReference type="GO" id="GO:0005886">
    <property type="term" value="C:plasma membrane"/>
    <property type="evidence" value="ECO:0007669"/>
    <property type="project" value="UniProtKB-SubCell"/>
</dbReference>
<dbReference type="PATRIC" id="fig|1196324.3.peg.3273"/>
<keyword evidence="9" id="KW-1185">Reference proteome</keyword>
<feature type="transmembrane region" description="Helical" evidence="6">
    <location>
        <begin position="48"/>
        <end position="73"/>
    </location>
</feature>
<dbReference type="PANTHER" id="PTHR12677:SF55">
    <property type="entry name" value="UNDECAPRENYL PHOSPHATE TRANSPORTER SAOUHSC_00901-RELATED"/>
    <property type="match status" value="1"/>
</dbReference>
<dbReference type="InterPro" id="IPR015414">
    <property type="entry name" value="TMEM64"/>
</dbReference>
<evidence type="ECO:0000256" key="3">
    <source>
        <dbReference type="ARBA" id="ARBA00022692"/>
    </source>
</evidence>
<protein>
    <recommendedName>
        <fullName evidence="6">TVP38/TMEM64 family membrane protein</fullName>
    </recommendedName>
</protein>
<dbReference type="OrthoDB" id="5471155at2"/>
<dbReference type="AlphaFoldDB" id="I8UBJ0"/>
<keyword evidence="2 6" id="KW-1003">Cell membrane</keyword>
<dbReference type="eggNOG" id="COG0398">
    <property type="taxonomic scope" value="Bacteria"/>
</dbReference>
<sequence length="188" mass="20775">MSEWQDSILVLMKDFGAWALVVSIVVNIIISVLGIIPSVFLTGANLVLFGFWFGTGLSFVGETLGALVSFWLYRKGLQAFLPARFQQYRLLQRLKHAQGTSLFMTLLSLRLLPFVPSGVVNVAAAFSQASALLFLCATMIGKVPAMLLEALSVQEVLHFSWVGKLLLAGISVYMLYYLLKKKKNRGLV</sequence>